<keyword evidence="12" id="KW-1185">Reference proteome</keyword>
<name>A0A926UQG2_9CYAN</name>
<dbReference type="Pfam" id="PF00580">
    <property type="entry name" value="UvrD-helicase"/>
    <property type="match status" value="1"/>
</dbReference>
<feature type="binding site" evidence="9">
    <location>
        <begin position="458"/>
        <end position="465"/>
    </location>
    <ligand>
        <name>ATP</name>
        <dbReference type="ChEBI" id="CHEBI:30616"/>
    </ligand>
</feature>
<accession>A0A926UQG2</accession>
<evidence type="ECO:0000313" key="11">
    <source>
        <dbReference type="EMBL" id="MBD2149204.1"/>
    </source>
</evidence>
<dbReference type="PANTHER" id="PTHR11070:SF63">
    <property type="entry name" value="DNA HELICASE IV"/>
    <property type="match status" value="1"/>
</dbReference>
<dbReference type="GO" id="GO:0000725">
    <property type="term" value="P:recombinational repair"/>
    <property type="evidence" value="ECO:0007669"/>
    <property type="project" value="TreeGrafter"/>
</dbReference>
<evidence type="ECO:0000256" key="3">
    <source>
        <dbReference type="ARBA" id="ARBA00022806"/>
    </source>
</evidence>
<evidence type="ECO:0000256" key="8">
    <source>
        <dbReference type="ARBA" id="ARBA00048988"/>
    </source>
</evidence>
<protein>
    <recommendedName>
        <fullName evidence="7">DNA 3'-5' helicase</fullName>
        <ecNumber evidence="7">5.6.2.4</ecNumber>
    </recommendedName>
</protein>
<evidence type="ECO:0000256" key="1">
    <source>
        <dbReference type="ARBA" id="ARBA00022741"/>
    </source>
</evidence>
<sequence>MSGAISKNTKILDKSNYALAFYSLQCKYHRIMSQINQETNDINLFANIADDIKKVWSLLVGKRVIGNNKIKARVVSVSGKSYGKVFINVTGSTYTYDGAFSNFEEIETKFDQQYTIYGFISNFKHFYPPISLQQIHDIANIERNKKIIYLENAKCLNNKLYELLSESKIVEADNFYFSECQEYISELDYQSKKEPFLQKIRLPLENKLTSLLESNMFDEAIDFYDLECSSYITTQVFQSIYQRYIKRFENILTEQLINLLEQELFDEATDFYVSKCQKYISTNQYDFLRKKYVKLSLSNQINNILENNLFDEAHRFYRKECSNYITYEEYQTICKPYLSKFRDELSTKLKKLLSEFLFDEASAFYNLECQGYISYNEYLELKRYSVDKQIDIYLSSCFCKANKYYNENGLIDYLSLEDYKDKKRGFVQSWIRINLISKVDIEQSLAIGSVNSHVQLIARAGSGKTSTLVNRAIFLQKHCGIKSSEILLLAFNRKAAQEIRERLQKHLQNDLPYAMTFHSLAYHLVHPDETLIFDEPEGQQTRSRSLQSVIDEYVRNPDYSEQIKSLMIAKFRKVWIRISEGGYDLTPEEMIEYRRSLPQVGIDGYNYKSGGEKIIADFLFEHDIPFKYEKNFWWRGVNYHPDFTILKEVNGKKGIVIEYFGLQGDPNYDEQSEQKRHYWEKEQSDYLFIELNPAILRSHGREGMEKHLRELLIGLGLELNRLSTPKIWERIKDRAIDEFTQSMIQFIGRCRKQCLTPNQLSEKIERYFATNPQTSEPEFQFLDLAQNFYISYLDRLQQTGEEDFDGLMQRAAKVVDEGNTVFLSSKFRGDLKDLKYIMIDEYQDFSLLFHNLITAIRKQNPEALFFCVGDDWQAINGFAGADLYYYKNFTQIFKPSHTLPITTNYRSGSQIVEIGNQLMTGKGIPAKPSTQLQGKIRLVNIAKFQMTAIEEKEYGYDDLTAAIIRLTGKLIQDGKQIALLSKTNTLQGVDRKIKKLDEFRKYILKKLNLVGDLEQLIEISTTHKYKGKEQQAVIILDAYNYPTIHPSSIFFRIFGDDENKLLEDDRRLFYVALTRAKEELYIVVDSFKMSPFIAGLTSKMQLQELDWKNYPVPTTETRFITIKVTNQQGRGTNGTFNLRELLRSDGFRWNGTSRSWNKVEPVQKFLADGSRLPYLSDRNWSSQANGIEVNFCNEQEQSLASYVANNGNWSCNFDNFDQSNPNEYDDDDIPF</sequence>
<evidence type="ECO:0000256" key="7">
    <source>
        <dbReference type="ARBA" id="ARBA00034808"/>
    </source>
</evidence>
<dbReference type="Pfam" id="PF13361">
    <property type="entry name" value="UvrD_C"/>
    <property type="match status" value="1"/>
</dbReference>
<dbReference type="GO" id="GO:0005829">
    <property type="term" value="C:cytosol"/>
    <property type="evidence" value="ECO:0007669"/>
    <property type="project" value="TreeGrafter"/>
</dbReference>
<keyword evidence="4 9" id="KW-0067">ATP-binding</keyword>
<comment type="catalytic activity">
    <reaction evidence="8">
        <text>ATP + H2O = ADP + phosphate + H(+)</text>
        <dbReference type="Rhea" id="RHEA:13065"/>
        <dbReference type="ChEBI" id="CHEBI:15377"/>
        <dbReference type="ChEBI" id="CHEBI:15378"/>
        <dbReference type="ChEBI" id="CHEBI:30616"/>
        <dbReference type="ChEBI" id="CHEBI:43474"/>
        <dbReference type="ChEBI" id="CHEBI:456216"/>
        <dbReference type="EC" id="5.6.2.4"/>
    </reaction>
</comment>
<dbReference type="EC" id="5.6.2.4" evidence="7"/>
<proteinExistence type="predicted"/>
<dbReference type="GO" id="GO:0043138">
    <property type="term" value="F:3'-5' DNA helicase activity"/>
    <property type="evidence" value="ECO:0007669"/>
    <property type="project" value="UniProtKB-EC"/>
</dbReference>
<comment type="catalytic activity">
    <reaction evidence="6">
        <text>Couples ATP hydrolysis with the unwinding of duplex DNA by translocating in the 3'-5' direction.</text>
        <dbReference type="EC" id="5.6.2.4"/>
    </reaction>
</comment>
<dbReference type="SUPFAM" id="SSF52540">
    <property type="entry name" value="P-loop containing nucleoside triphosphate hydrolases"/>
    <property type="match status" value="1"/>
</dbReference>
<dbReference type="GO" id="GO:0003677">
    <property type="term" value="F:DNA binding"/>
    <property type="evidence" value="ECO:0007669"/>
    <property type="project" value="InterPro"/>
</dbReference>
<dbReference type="EMBL" id="JACJPY010000006">
    <property type="protein sequence ID" value="MBD2149204.1"/>
    <property type="molecule type" value="Genomic_DNA"/>
</dbReference>
<keyword evidence="5" id="KW-0413">Isomerase</keyword>
<evidence type="ECO:0000256" key="6">
    <source>
        <dbReference type="ARBA" id="ARBA00034617"/>
    </source>
</evidence>
<evidence type="ECO:0000256" key="4">
    <source>
        <dbReference type="ARBA" id="ARBA00022840"/>
    </source>
</evidence>
<dbReference type="InterPro" id="IPR014017">
    <property type="entry name" value="DNA_helicase_UvrD-like_C"/>
</dbReference>
<dbReference type="AlphaFoldDB" id="A0A926UQG2"/>
<evidence type="ECO:0000256" key="2">
    <source>
        <dbReference type="ARBA" id="ARBA00022801"/>
    </source>
</evidence>
<reference evidence="11" key="2">
    <citation type="submission" date="2020-08" db="EMBL/GenBank/DDBJ databases">
        <authorList>
            <person name="Chen M."/>
            <person name="Teng W."/>
            <person name="Zhao L."/>
            <person name="Hu C."/>
            <person name="Zhou Y."/>
            <person name="Han B."/>
            <person name="Song L."/>
            <person name="Shu W."/>
        </authorList>
    </citation>
    <scope>NUCLEOTIDE SEQUENCE</scope>
    <source>
        <strain evidence="11">FACHB-1277</strain>
    </source>
</reference>
<feature type="domain" description="UvrD-like helicase ATP-binding" evidence="10">
    <location>
        <begin position="437"/>
        <end position="908"/>
    </location>
</feature>
<dbReference type="InterPro" id="IPR000212">
    <property type="entry name" value="DNA_helicase_UvrD/REP"/>
</dbReference>
<organism evidence="11 12">
    <name type="scientific">Pseudanabaena cinerea FACHB-1277</name>
    <dbReference type="NCBI Taxonomy" id="2949581"/>
    <lineage>
        <taxon>Bacteria</taxon>
        <taxon>Bacillati</taxon>
        <taxon>Cyanobacteriota</taxon>
        <taxon>Cyanophyceae</taxon>
        <taxon>Pseudanabaenales</taxon>
        <taxon>Pseudanabaenaceae</taxon>
        <taxon>Pseudanabaena</taxon>
        <taxon>Pseudanabaena cinerea</taxon>
    </lineage>
</organism>
<evidence type="ECO:0000256" key="5">
    <source>
        <dbReference type="ARBA" id="ARBA00023235"/>
    </source>
</evidence>
<dbReference type="InterPro" id="IPR027417">
    <property type="entry name" value="P-loop_NTPase"/>
</dbReference>
<reference evidence="11" key="1">
    <citation type="journal article" date="2015" name="ISME J.">
        <title>Draft Genome Sequence of Streptomyces incarnatus NRRL8089, which Produces the Nucleoside Antibiotic Sinefungin.</title>
        <authorList>
            <person name="Oshima K."/>
            <person name="Hattori M."/>
            <person name="Shimizu H."/>
            <person name="Fukuda K."/>
            <person name="Nemoto M."/>
            <person name="Inagaki K."/>
            <person name="Tamura T."/>
        </authorList>
    </citation>
    <scope>NUCLEOTIDE SEQUENCE</scope>
    <source>
        <strain evidence="11">FACHB-1277</strain>
    </source>
</reference>
<keyword evidence="3 9" id="KW-0347">Helicase</keyword>
<dbReference type="PROSITE" id="PS51198">
    <property type="entry name" value="UVRD_HELICASE_ATP_BIND"/>
    <property type="match status" value="1"/>
</dbReference>
<dbReference type="InterPro" id="IPR014016">
    <property type="entry name" value="UvrD-like_ATP-bd"/>
</dbReference>
<comment type="caution">
    <text evidence="11">The sequence shown here is derived from an EMBL/GenBank/DDBJ whole genome shotgun (WGS) entry which is preliminary data.</text>
</comment>
<dbReference type="GO" id="GO:0005524">
    <property type="term" value="F:ATP binding"/>
    <property type="evidence" value="ECO:0007669"/>
    <property type="project" value="UniProtKB-UniRule"/>
</dbReference>
<dbReference type="Proteomes" id="UP000631421">
    <property type="component" value="Unassembled WGS sequence"/>
</dbReference>
<evidence type="ECO:0000256" key="9">
    <source>
        <dbReference type="PROSITE-ProRule" id="PRU00560"/>
    </source>
</evidence>
<dbReference type="GO" id="GO:0016787">
    <property type="term" value="F:hydrolase activity"/>
    <property type="evidence" value="ECO:0007669"/>
    <property type="project" value="UniProtKB-UniRule"/>
</dbReference>
<gene>
    <name evidence="11" type="ORF">H6F44_03545</name>
</gene>
<dbReference type="RefSeq" id="WP_190349547.1">
    <property type="nucleotide sequence ID" value="NZ_JACJPY010000006.1"/>
</dbReference>
<keyword evidence="1 9" id="KW-0547">Nucleotide-binding</keyword>
<dbReference type="Gene3D" id="3.40.50.300">
    <property type="entry name" value="P-loop containing nucleotide triphosphate hydrolases"/>
    <property type="match status" value="3"/>
</dbReference>
<dbReference type="PANTHER" id="PTHR11070">
    <property type="entry name" value="UVRD / RECB / PCRA DNA HELICASE FAMILY MEMBER"/>
    <property type="match status" value="1"/>
</dbReference>
<evidence type="ECO:0000313" key="12">
    <source>
        <dbReference type="Proteomes" id="UP000631421"/>
    </source>
</evidence>
<evidence type="ECO:0000259" key="10">
    <source>
        <dbReference type="PROSITE" id="PS51198"/>
    </source>
</evidence>
<keyword evidence="2 9" id="KW-0378">Hydrolase</keyword>